<dbReference type="EMBL" id="CTEF01000002">
    <property type="protein sequence ID" value="CQD16431.1"/>
    <property type="molecule type" value="Genomic_DNA"/>
</dbReference>
<organism evidence="7 8">
    <name type="scientific">Mycolicibacterium conceptionense</name>
    <dbReference type="NCBI Taxonomy" id="451644"/>
    <lineage>
        <taxon>Bacteria</taxon>
        <taxon>Bacillati</taxon>
        <taxon>Actinomycetota</taxon>
        <taxon>Actinomycetes</taxon>
        <taxon>Mycobacteriales</taxon>
        <taxon>Mycobacteriaceae</taxon>
        <taxon>Mycolicibacterium</taxon>
    </lineage>
</organism>
<dbReference type="InterPro" id="IPR038468">
    <property type="entry name" value="MmpS_C"/>
</dbReference>
<dbReference type="Gene3D" id="2.60.40.2880">
    <property type="entry name" value="MmpS1-5, C-terminal soluble domain"/>
    <property type="match status" value="1"/>
</dbReference>
<comment type="subcellular location">
    <subcellularLocation>
        <location evidence="1">Cell membrane</location>
    </subcellularLocation>
</comment>
<dbReference type="AlphaFoldDB" id="A0A0U1DIF7"/>
<evidence type="ECO:0000313" key="8">
    <source>
        <dbReference type="Proteomes" id="UP000182227"/>
    </source>
</evidence>
<dbReference type="Pfam" id="PF05423">
    <property type="entry name" value="Mycobact_memb"/>
    <property type="match status" value="1"/>
</dbReference>
<dbReference type="GO" id="GO:0005886">
    <property type="term" value="C:plasma membrane"/>
    <property type="evidence" value="ECO:0007669"/>
    <property type="project" value="UniProtKB-SubCell"/>
</dbReference>
<accession>A0A0U1DIF7</accession>
<keyword evidence="4" id="KW-0812">Transmembrane</keyword>
<protein>
    <submittedName>
        <fullName evidence="7">MmpS2 protein</fullName>
    </submittedName>
</protein>
<reference evidence="7 8" key="1">
    <citation type="submission" date="2015-03" db="EMBL/GenBank/DDBJ databases">
        <authorList>
            <person name="Murphy D."/>
        </authorList>
    </citation>
    <scope>NUCLEOTIDE SEQUENCE [LARGE SCALE GENOMIC DNA]</scope>
    <source>
        <strain evidence="7 8">D16</strain>
    </source>
</reference>
<evidence type="ECO:0000256" key="3">
    <source>
        <dbReference type="ARBA" id="ARBA00022475"/>
    </source>
</evidence>
<gene>
    <name evidence="7" type="ORF">BN970_03494</name>
</gene>
<dbReference type="Proteomes" id="UP000182227">
    <property type="component" value="Unassembled WGS sequence"/>
</dbReference>
<evidence type="ECO:0000256" key="6">
    <source>
        <dbReference type="ARBA" id="ARBA00023136"/>
    </source>
</evidence>
<evidence type="ECO:0000256" key="4">
    <source>
        <dbReference type="ARBA" id="ARBA00022692"/>
    </source>
</evidence>
<sequence>MSVMIGEQPTNDRGRELRGVRREPRSLAILQRGWLPLVTVVALGVGGAAVWKVHQMSEPGPVPAVPAAQAPEQFTPKQLTYELYGTIGDGGIVSYVDIDGHPHKVDLTELPWTHTETTTLTVVSGSLSAQVNGGEVGCRMLVNGVVRDEQSSTHSEADVTCRVKSA</sequence>
<evidence type="ECO:0000256" key="5">
    <source>
        <dbReference type="ARBA" id="ARBA00022989"/>
    </source>
</evidence>
<proteinExistence type="inferred from homology"/>
<keyword evidence="5" id="KW-1133">Transmembrane helix</keyword>
<evidence type="ECO:0000313" key="7">
    <source>
        <dbReference type="EMBL" id="CQD16431.1"/>
    </source>
</evidence>
<evidence type="ECO:0000256" key="1">
    <source>
        <dbReference type="ARBA" id="ARBA00004236"/>
    </source>
</evidence>
<keyword evidence="6" id="KW-0472">Membrane</keyword>
<keyword evidence="3" id="KW-1003">Cell membrane</keyword>
<evidence type="ECO:0000256" key="2">
    <source>
        <dbReference type="ARBA" id="ARBA00007531"/>
    </source>
</evidence>
<comment type="similarity">
    <text evidence="2">Belongs to the MmpS family.</text>
</comment>
<name>A0A0U1DIF7_9MYCO</name>
<dbReference type="InterPro" id="IPR008693">
    <property type="entry name" value="MmpS"/>
</dbReference>